<dbReference type="InterPro" id="IPR050131">
    <property type="entry name" value="Peptidase_S8_subtilisin-like"/>
</dbReference>
<comment type="similarity">
    <text evidence="1">Belongs to the peptidase S8 family.</text>
</comment>
<dbReference type="InterPro" id="IPR036852">
    <property type="entry name" value="Peptidase_S8/S53_dom_sf"/>
</dbReference>
<sequence>MFGDETGRPQGREIYDDYAALWHLESIGVLGLLRDGPRPCKGRKSRVAVIDTSVAFDHPCLATAIDRDLAIDFFSNRLGAFPCHPGDHRLRLDPPNLATSVADDLPETRALLGELVDRLSPGAVAHVNGVAPATSPDFSTHGTAIAGLVGARPALVEIAAEYRGAGAQALSVPLPYAGVDPFCELVPISTSFDTDPEMLILAFLYAEIIGADVVLLPRSIPDPGRLVPELGGVDLEGEDLATLSTQVEIPPRERALWDELARLIVAVSMRRPVVCAAGNSQESGGIYPANLASEHNGVIAVGAANAKGMVAGYSQAAGATVLAPGNDVETFDRVSVRLDEQQARFADRLCPPRHDNRKFSHFEIVTTDVPGRHGYSYSPYASDEPAEGLREFGSYFCRFGGSSAASAIVAGFVSLGRSLGEIDDCADGPAARNWLLSRCVPITTDEGSFLYPSWTGKVSFPDLYGL</sequence>
<dbReference type="GO" id="GO:0004252">
    <property type="term" value="F:serine-type endopeptidase activity"/>
    <property type="evidence" value="ECO:0007669"/>
    <property type="project" value="InterPro"/>
</dbReference>
<dbReference type="PRINTS" id="PR00723">
    <property type="entry name" value="SUBTILISIN"/>
</dbReference>
<keyword evidence="3" id="KW-0378">Hydrolase</keyword>
<proteinExistence type="inferred from homology"/>
<dbReference type="AlphaFoldDB" id="A0A0D6B447"/>
<dbReference type="GO" id="GO:0006508">
    <property type="term" value="P:proteolysis"/>
    <property type="evidence" value="ECO:0007669"/>
    <property type="project" value="UniProtKB-KW"/>
</dbReference>
<protein>
    <submittedName>
        <fullName evidence="6">Putative peptidase</fullName>
    </submittedName>
</protein>
<name>A0A0D6B447_RHOSU</name>
<dbReference type="SUPFAM" id="SSF52743">
    <property type="entry name" value="Subtilisin-like"/>
    <property type="match status" value="1"/>
</dbReference>
<evidence type="ECO:0000313" key="7">
    <source>
        <dbReference type="Proteomes" id="UP000064912"/>
    </source>
</evidence>
<evidence type="ECO:0000259" key="5">
    <source>
        <dbReference type="Pfam" id="PF00082"/>
    </source>
</evidence>
<reference evidence="6 7" key="1">
    <citation type="submission" date="2015-02" db="EMBL/GenBank/DDBJ databases">
        <title>Genome sequene of Rhodovulum sulfidophilum DSM 2351.</title>
        <authorList>
            <person name="Nagao N."/>
        </authorList>
    </citation>
    <scope>NUCLEOTIDE SEQUENCE [LARGE SCALE GENOMIC DNA]</scope>
    <source>
        <strain evidence="6 7">DSM 2351</strain>
    </source>
</reference>
<evidence type="ECO:0000256" key="3">
    <source>
        <dbReference type="ARBA" id="ARBA00022801"/>
    </source>
</evidence>
<feature type="domain" description="Peptidase S8/S53" evidence="5">
    <location>
        <begin position="43"/>
        <end position="415"/>
    </location>
</feature>
<dbReference type="KEGG" id="rsu:NHU_02332"/>
<accession>A0A0D6B447</accession>
<dbReference type="InterPro" id="IPR000209">
    <property type="entry name" value="Peptidase_S8/S53_dom"/>
</dbReference>
<dbReference type="Gene3D" id="3.40.50.200">
    <property type="entry name" value="Peptidase S8/S53 domain"/>
    <property type="match status" value="1"/>
</dbReference>
<gene>
    <name evidence="6" type="ORF">NHU_02332</name>
</gene>
<dbReference type="Proteomes" id="UP000064912">
    <property type="component" value="Chromosome"/>
</dbReference>
<dbReference type="PANTHER" id="PTHR43806">
    <property type="entry name" value="PEPTIDASE S8"/>
    <property type="match status" value="1"/>
</dbReference>
<keyword evidence="4" id="KW-0720">Serine protease</keyword>
<evidence type="ECO:0000313" key="6">
    <source>
        <dbReference type="EMBL" id="BAQ69484.1"/>
    </source>
</evidence>
<dbReference type="PATRIC" id="fig|35806.4.peg.2402"/>
<organism evidence="6 7">
    <name type="scientific">Rhodovulum sulfidophilum</name>
    <name type="common">Rhodobacter sulfidophilus</name>
    <dbReference type="NCBI Taxonomy" id="35806"/>
    <lineage>
        <taxon>Bacteria</taxon>
        <taxon>Pseudomonadati</taxon>
        <taxon>Pseudomonadota</taxon>
        <taxon>Alphaproteobacteria</taxon>
        <taxon>Rhodobacterales</taxon>
        <taxon>Paracoccaceae</taxon>
        <taxon>Rhodovulum</taxon>
    </lineage>
</organism>
<dbReference type="EMBL" id="AP014800">
    <property type="protein sequence ID" value="BAQ69484.1"/>
    <property type="molecule type" value="Genomic_DNA"/>
</dbReference>
<dbReference type="CDD" id="cd00306">
    <property type="entry name" value="Peptidases_S8_S53"/>
    <property type="match status" value="1"/>
</dbReference>
<evidence type="ECO:0000256" key="1">
    <source>
        <dbReference type="ARBA" id="ARBA00011073"/>
    </source>
</evidence>
<dbReference type="Pfam" id="PF00082">
    <property type="entry name" value="Peptidase_S8"/>
    <property type="match status" value="1"/>
</dbReference>
<evidence type="ECO:0000256" key="2">
    <source>
        <dbReference type="ARBA" id="ARBA00022670"/>
    </source>
</evidence>
<dbReference type="PANTHER" id="PTHR43806:SF11">
    <property type="entry name" value="CEREVISIN-RELATED"/>
    <property type="match status" value="1"/>
</dbReference>
<keyword evidence="2" id="KW-0645">Protease</keyword>
<dbReference type="InterPro" id="IPR015500">
    <property type="entry name" value="Peptidase_S8_subtilisin-rel"/>
</dbReference>
<evidence type="ECO:0000256" key="4">
    <source>
        <dbReference type="ARBA" id="ARBA00022825"/>
    </source>
</evidence>
<dbReference type="eggNOG" id="COG1404">
    <property type="taxonomic scope" value="Bacteria"/>
</dbReference>